<proteinExistence type="predicted"/>
<dbReference type="AlphaFoldDB" id="A0A2P6R4C8"/>
<name>A0A2P6R4C8_ROSCH</name>
<evidence type="ECO:0000313" key="1">
    <source>
        <dbReference type="EMBL" id="PRQ41291.1"/>
    </source>
</evidence>
<sequence length="243" mass="25848">MGLSSDTLCDFFPIQKALQQKCVLIAFSDSVFFLSQNAINLSNNSCESYPENPYVLLIHKNPKREKYRRFFSSTSGDDKTSRLLLYSQGGGEKPLRLPLSSGRGGDCVDFGGIGSSILIDHIWFGSSIDSDDDSALDPSIDGGDSDWRGGQIIAIGGGDAWRSSNDGSVVFDGGGGMSRADLYPRWSFGSKVTVVTASGFERKAGGGGDVWVGSVPLGEESSVLLMMMNGDLARSVFIADVGG</sequence>
<gene>
    <name evidence="1" type="ORF">RchiOBHm_Chr4g0445321</name>
</gene>
<organism evidence="1 2">
    <name type="scientific">Rosa chinensis</name>
    <name type="common">China rose</name>
    <dbReference type="NCBI Taxonomy" id="74649"/>
    <lineage>
        <taxon>Eukaryota</taxon>
        <taxon>Viridiplantae</taxon>
        <taxon>Streptophyta</taxon>
        <taxon>Embryophyta</taxon>
        <taxon>Tracheophyta</taxon>
        <taxon>Spermatophyta</taxon>
        <taxon>Magnoliopsida</taxon>
        <taxon>eudicotyledons</taxon>
        <taxon>Gunneridae</taxon>
        <taxon>Pentapetalae</taxon>
        <taxon>rosids</taxon>
        <taxon>fabids</taxon>
        <taxon>Rosales</taxon>
        <taxon>Rosaceae</taxon>
        <taxon>Rosoideae</taxon>
        <taxon>Rosoideae incertae sedis</taxon>
        <taxon>Rosa</taxon>
    </lineage>
</organism>
<dbReference type="Proteomes" id="UP000238479">
    <property type="component" value="Chromosome 4"/>
</dbReference>
<reference evidence="1 2" key="1">
    <citation type="journal article" date="2018" name="Nat. Genet.">
        <title>The Rosa genome provides new insights in the design of modern roses.</title>
        <authorList>
            <person name="Bendahmane M."/>
        </authorList>
    </citation>
    <scope>NUCLEOTIDE SEQUENCE [LARGE SCALE GENOMIC DNA]</scope>
    <source>
        <strain evidence="2">cv. Old Blush</strain>
    </source>
</reference>
<dbReference type="Gramene" id="PRQ41291">
    <property type="protein sequence ID" value="PRQ41291"/>
    <property type="gene ID" value="RchiOBHm_Chr4g0445321"/>
</dbReference>
<accession>A0A2P6R4C8</accession>
<comment type="caution">
    <text evidence="1">The sequence shown here is derived from an EMBL/GenBank/DDBJ whole genome shotgun (WGS) entry which is preliminary data.</text>
</comment>
<evidence type="ECO:0000313" key="2">
    <source>
        <dbReference type="Proteomes" id="UP000238479"/>
    </source>
</evidence>
<keyword evidence="2" id="KW-1185">Reference proteome</keyword>
<dbReference type="EMBL" id="PDCK01000042">
    <property type="protein sequence ID" value="PRQ41291.1"/>
    <property type="molecule type" value="Genomic_DNA"/>
</dbReference>
<protein>
    <submittedName>
        <fullName evidence="1">Uncharacterized protein</fullName>
    </submittedName>
</protein>